<accession>A0A317WLM9</accession>
<dbReference type="PANTHER" id="PTHR34693:SF1">
    <property type="entry name" value="PROTEIN PAR32"/>
    <property type="match status" value="1"/>
</dbReference>
<sequence length="158" mass="16661">MGGARNISHGRGGAGNIFSTNDKSHTTPKDLVTPTIKQDIFTTGRGGSGNMMHNDPQHPELARESQDVDSPPLRVEEAPHFTGRGGAANAYIPTIEEEKRVREQEEANLRRVRTQSKDRRKDGNGEGEGEAADETASRGAATAGGGGGGGGEERNPTS</sequence>
<evidence type="ECO:0000256" key="1">
    <source>
        <dbReference type="SAM" id="MobiDB-lite"/>
    </source>
</evidence>
<dbReference type="Proteomes" id="UP000247233">
    <property type="component" value="Unassembled WGS sequence"/>
</dbReference>
<dbReference type="VEuPathDB" id="FungiDB:BO70DRAFT_360654"/>
<evidence type="ECO:0000313" key="3">
    <source>
        <dbReference type="Proteomes" id="UP000247233"/>
    </source>
</evidence>
<evidence type="ECO:0000313" key="2">
    <source>
        <dbReference type="EMBL" id="PWY86925.1"/>
    </source>
</evidence>
<dbReference type="GeneID" id="37065074"/>
<dbReference type="InterPro" id="IPR022024">
    <property type="entry name" value="DUF3602"/>
</dbReference>
<dbReference type="OrthoDB" id="3063476at2759"/>
<proteinExistence type="predicted"/>
<protein>
    <submittedName>
        <fullName evidence="2">Uncharacterized protein</fullName>
    </submittedName>
</protein>
<comment type="caution">
    <text evidence="2">The sequence shown here is derived from an EMBL/GenBank/DDBJ whole genome shotgun (WGS) entry which is preliminary data.</text>
</comment>
<dbReference type="AlphaFoldDB" id="A0A317WLM9"/>
<name>A0A317WLM9_9EURO</name>
<dbReference type="InterPro" id="IPR053203">
    <property type="entry name" value="Cisplatin_resist-associated"/>
</dbReference>
<feature type="compositionally biased region" description="Basic and acidic residues" evidence="1">
    <location>
        <begin position="55"/>
        <end position="66"/>
    </location>
</feature>
<keyword evidence="3" id="KW-1185">Reference proteome</keyword>
<reference evidence="2 3" key="1">
    <citation type="submission" date="2016-12" db="EMBL/GenBank/DDBJ databases">
        <title>The genomes of Aspergillus section Nigri reveals drivers in fungal speciation.</title>
        <authorList>
            <consortium name="DOE Joint Genome Institute"/>
            <person name="Vesth T.C."/>
            <person name="Nybo J."/>
            <person name="Theobald S."/>
            <person name="Brandl J."/>
            <person name="Frisvad J.C."/>
            <person name="Nielsen K.F."/>
            <person name="Lyhne E.K."/>
            <person name="Kogle M.E."/>
            <person name="Kuo A."/>
            <person name="Riley R."/>
            <person name="Clum A."/>
            <person name="Nolan M."/>
            <person name="Lipzen A."/>
            <person name="Salamov A."/>
            <person name="Henrissat B."/>
            <person name="Wiebenga A."/>
            <person name="De Vries R.P."/>
            <person name="Grigoriev I.V."/>
            <person name="Mortensen U.H."/>
            <person name="Andersen M.R."/>
            <person name="Baker S.E."/>
        </authorList>
    </citation>
    <scope>NUCLEOTIDE SEQUENCE [LARGE SCALE GENOMIC DNA]</scope>
    <source>
        <strain evidence="2 3">CBS 117.55</strain>
    </source>
</reference>
<feature type="compositionally biased region" description="Basic and acidic residues" evidence="1">
    <location>
        <begin position="96"/>
        <end position="124"/>
    </location>
</feature>
<gene>
    <name evidence="2" type="ORF">BO70DRAFT_360654</name>
</gene>
<dbReference type="PANTHER" id="PTHR34693">
    <property type="entry name" value="PROTEIN PAR32"/>
    <property type="match status" value="1"/>
</dbReference>
<dbReference type="Pfam" id="PF12223">
    <property type="entry name" value="DUF3602"/>
    <property type="match status" value="1"/>
</dbReference>
<feature type="region of interest" description="Disordered" evidence="1">
    <location>
        <begin position="1"/>
        <end position="158"/>
    </location>
</feature>
<dbReference type="RefSeq" id="XP_025401157.1">
    <property type="nucleotide sequence ID" value="XM_025542837.1"/>
</dbReference>
<organism evidence="2 3">
    <name type="scientific">Aspergillus heteromorphus CBS 117.55</name>
    <dbReference type="NCBI Taxonomy" id="1448321"/>
    <lineage>
        <taxon>Eukaryota</taxon>
        <taxon>Fungi</taxon>
        <taxon>Dikarya</taxon>
        <taxon>Ascomycota</taxon>
        <taxon>Pezizomycotina</taxon>
        <taxon>Eurotiomycetes</taxon>
        <taxon>Eurotiomycetidae</taxon>
        <taxon>Eurotiales</taxon>
        <taxon>Aspergillaceae</taxon>
        <taxon>Aspergillus</taxon>
        <taxon>Aspergillus subgen. Circumdati</taxon>
    </lineage>
</organism>
<dbReference type="EMBL" id="MSFL01000007">
    <property type="protein sequence ID" value="PWY86925.1"/>
    <property type="molecule type" value="Genomic_DNA"/>
</dbReference>